<feature type="domain" description="Tyr recombinase" evidence="7">
    <location>
        <begin position="135"/>
        <end position="317"/>
    </location>
</feature>
<evidence type="ECO:0000256" key="4">
    <source>
        <dbReference type="ARBA" id="ARBA00023125"/>
    </source>
</evidence>
<keyword evidence="4 6" id="KW-0238">DNA-binding</keyword>
<dbReference type="Gene3D" id="1.10.443.10">
    <property type="entry name" value="Intergrase catalytic core"/>
    <property type="match status" value="1"/>
</dbReference>
<proteinExistence type="inferred from homology"/>
<dbReference type="GO" id="GO:0003677">
    <property type="term" value="F:DNA binding"/>
    <property type="evidence" value="ECO:0007669"/>
    <property type="project" value="UniProtKB-UniRule"/>
</dbReference>
<dbReference type="GO" id="GO:0006310">
    <property type="term" value="P:DNA recombination"/>
    <property type="evidence" value="ECO:0007669"/>
    <property type="project" value="UniProtKB-KW"/>
</dbReference>
<reference evidence="9" key="1">
    <citation type="submission" date="2020-08" db="EMBL/GenBank/DDBJ databases">
        <title>Genome public.</title>
        <authorList>
            <person name="Liu C."/>
            <person name="Sun Q."/>
        </authorList>
    </citation>
    <scope>NUCLEOTIDE SEQUENCE</scope>
    <source>
        <strain evidence="9">NSJ-12</strain>
    </source>
</reference>
<dbReference type="AlphaFoldDB" id="A0A926IC49"/>
<evidence type="ECO:0000259" key="8">
    <source>
        <dbReference type="PROSITE" id="PS51900"/>
    </source>
</evidence>
<dbReference type="InterPro" id="IPR010998">
    <property type="entry name" value="Integrase_recombinase_N"/>
</dbReference>
<evidence type="ECO:0000256" key="1">
    <source>
        <dbReference type="ARBA" id="ARBA00003283"/>
    </source>
</evidence>
<gene>
    <name evidence="9" type="ORF">H8718_02155</name>
</gene>
<evidence type="ECO:0000313" key="9">
    <source>
        <dbReference type="EMBL" id="MBC8578347.1"/>
    </source>
</evidence>
<evidence type="ECO:0000256" key="6">
    <source>
        <dbReference type="PROSITE-ProRule" id="PRU01248"/>
    </source>
</evidence>
<evidence type="ECO:0000259" key="7">
    <source>
        <dbReference type="PROSITE" id="PS51898"/>
    </source>
</evidence>
<keyword evidence="3" id="KW-0229">DNA integration</keyword>
<dbReference type="InterPro" id="IPR004107">
    <property type="entry name" value="Integrase_SAM-like_N"/>
</dbReference>
<dbReference type="Gene3D" id="1.10.150.130">
    <property type="match status" value="1"/>
</dbReference>
<dbReference type="EMBL" id="JACRSY010000002">
    <property type="protein sequence ID" value="MBC8578347.1"/>
    <property type="molecule type" value="Genomic_DNA"/>
</dbReference>
<evidence type="ECO:0000256" key="3">
    <source>
        <dbReference type="ARBA" id="ARBA00022908"/>
    </source>
</evidence>
<dbReference type="SUPFAM" id="SSF56349">
    <property type="entry name" value="DNA breaking-rejoining enzymes"/>
    <property type="match status" value="1"/>
</dbReference>
<comment type="function">
    <text evidence="1">Site-specific tyrosine recombinase, which acts by catalyzing the cutting and rejoining of the recombining DNA molecules.</text>
</comment>
<dbReference type="PANTHER" id="PTHR30349">
    <property type="entry name" value="PHAGE INTEGRASE-RELATED"/>
    <property type="match status" value="1"/>
</dbReference>
<sequence length="328" mass="38665">MFTEFFYQVQDYLVYCRTKGLADKTIKSYEQSLGLFVRYCEEEHKIEKAQKVTKKVVVEYLTYVRDRGKYTTVSDELSRKSNNPHNRADLGKRVSVATVNNYLRNIKAFYTYCMEFQIVKKNPTDTLKAMPNKRKARDFISDVQFKMLLRAFNLSSFVEFRDYTITNLLMDSGMRITECLLIKVEDLDLNKRAIFLPAQNTKGKKDRLVYFSNEMNLLLKRWLKYKDIYTNSEYLFSTQQGNCFKNAVFEKNFKNYCNRIGLKNVSPHTLRNNFAKRFLMNGGNIFTLSQILGHSSVTVTEQAYLDLTDEDIRQSYQDFSPLAKMRNR</sequence>
<dbReference type="GO" id="GO:0015074">
    <property type="term" value="P:DNA integration"/>
    <property type="evidence" value="ECO:0007669"/>
    <property type="project" value="InterPro"/>
</dbReference>
<keyword evidence="5" id="KW-0233">DNA recombination</keyword>
<protein>
    <submittedName>
        <fullName evidence="9">Tyrosine-type recombinase/integrase</fullName>
    </submittedName>
</protein>
<dbReference type="InterPro" id="IPR050090">
    <property type="entry name" value="Tyrosine_recombinase_XerCD"/>
</dbReference>
<name>A0A926IC49_9FIRM</name>
<accession>A0A926IC49</accession>
<dbReference type="InterPro" id="IPR002104">
    <property type="entry name" value="Integrase_catalytic"/>
</dbReference>
<dbReference type="Proteomes" id="UP000655830">
    <property type="component" value="Unassembled WGS sequence"/>
</dbReference>
<organism evidence="9 10">
    <name type="scientific">Zhenhengia yiwuensis</name>
    <dbReference type="NCBI Taxonomy" id="2763666"/>
    <lineage>
        <taxon>Bacteria</taxon>
        <taxon>Bacillati</taxon>
        <taxon>Bacillota</taxon>
        <taxon>Clostridia</taxon>
        <taxon>Lachnospirales</taxon>
        <taxon>Lachnospiraceae</taxon>
        <taxon>Zhenhengia</taxon>
    </lineage>
</organism>
<dbReference type="CDD" id="cd00397">
    <property type="entry name" value="DNA_BRE_C"/>
    <property type="match status" value="1"/>
</dbReference>
<keyword evidence="10" id="KW-1185">Reference proteome</keyword>
<evidence type="ECO:0000313" key="10">
    <source>
        <dbReference type="Proteomes" id="UP000655830"/>
    </source>
</evidence>
<dbReference type="InterPro" id="IPR013762">
    <property type="entry name" value="Integrase-like_cat_sf"/>
</dbReference>
<dbReference type="PROSITE" id="PS51898">
    <property type="entry name" value="TYR_RECOMBINASE"/>
    <property type="match status" value="1"/>
</dbReference>
<evidence type="ECO:0000256" key="2">
    <source>
        <dbReference type="ARBA" id="ARBA00008857"/>
    </source>
</evidence>
<dbReference type="Pfam" id="PF02899">
    <property type="entry name" value="Phage_int_SAM_1"/>
    <property type="match status" value="1"/>
</dbReference>
<dbReference type="PROSITE" id="PS51900">
    <property type="entry name" value="CB"/>
    <property type="match status" value="1"/>
</dbReference>
<comment type="caution">
    <text evidence="9">The sequence shown here is derived from an EMBL/GenBank/DDBJ whole genome shotgun (WGS) entry which is preliminary data.</text>
</comment>
<feature type="domain" description="Core-binding (CB)" evidence="8">
    <location>
        <begin position="3"/>
        <end position="114"/>
    </location>
</feature>
<dbReference type="InterPro" id="IPR044068">
    <property type="entry name" value="CB"/>
</dbReference>
<dbReference type="PANTHER" id="PTHR30349:SF64">
    <property type="entry name" value="PROPHAGE INTEGRASE INTD-RELATED"/>
    <property type="match status" value="1"/>
</dbReference>
<dbReference type="Pfam" id="PF00589">
    <property type="entry name" value="Phage_integrase"/>
    <property type="match status" value="1"/>
</dbReference>
<evidence type="ECO:0000256" key="5">
    <source>
        <dbReference type="ARBA" id="ARBA00023172"/>
    </source>
</evidence>
<dbReference type="RefSeq" id="WP_249331351.1">
    <property type="nucleotide sequence ID" value="NZ_JACRSY010000002.1"/>
</dbReference>
<comment type="similarity">
    <text evidence="2">Belongs to the 'phage' integrase family.</text>
</comment>
<dbReference type="InterPro" id="IPR011010">
    <property type="entry name" value="DNA_brk_join_enz"/>
</dbReference>